<dbReference type="EMBL" id="RRZA01000013">
    <property type="protein sequence ID" value="MBE0457030.1"/>
    <property type="molecule type" value="Genomic_DNA"/>
</dbReference>
<keyword evidence="1" id="KW-0929">Antimicrobial</keyword>
<protein>
    <submittedName>
        <fullName evidence="3">Uncharacterized protein</fullName>
    </submittedName>
</protein>
<evidence type="ECO:0000313" key="3">
    <source>
        <dbReference type="EMBL" id="MBE0457030.1"/>
    </source>
</evidence>
<dbReference type="Proteomes" id="UP000707245">
    <property type="component" value="Unassembled WGS sequence"/>
</dbReference>
<gene>
    <name evidence="3" type="ORF">EI167_06090</name>
</gene>
<proteinExistence type="predicted"/>
<organism evidence="3 4">
    <name type="scientific">Pseudoalteromonas prydzensis</name>
    <dbReference type="NCBI Taxonomy" id="182141"/>
    <lineage>
        <taxon>Bacteria</taxon>
        <taxon>Pseudomonadati</taxon>
        <taxon>Pseudomonadota</taxon>
        <taxon>Gammaproteobacteria</taxon>
        <taxon>Alteromonadales</taxon>
        <taxon>Pseudoalteromonadaceae</taxon>
        <taxon>Pseudoalteromonas</taxon>
    </lineage>
</organism>
<dbReference type="InterPro" id="IPR023346">
    <property type="entry name" value="Lysozyme-like_dom_sf"/>
</dbReference>
<reference evidence="3 4" key="1">
    <citation type="submission" date="2020-07" db="EMBL/GenBank/DDBJ databases">
        <title>Halophilic bacteria isolated from french cheeses.</title>
        <authorList>
            <person name="Kothe C.I."/>
            <person name="Farah-Kraiem B."/>
            <person name="Renault P."/>
            <person name="Dridi B."/>
        </authorList>
    </citation>
    <scope>NUCLEOTIDE SEQUENCE [LARGE SCALE GENOMIC DNA]</scope>
    <source>
        <strain evidence="3 4">FME14</strain>
    </source>
</reference>
<comment type="caution">
    <text evidence="3">The sequence shown here is derived from an EMBL/GenBank/DDBJ whole genome shotgun (WGS) entry which is preliminary data.</text>
</comment>
<dbReference type="RefSeq" id="WP_192541078.1">
    <property type="nucleotide sequence ID" value="NZ_RRZA01000013.1"/>
</dbReference>
<keyword evidence="4" id="KW-1185">Reference proteome</keyword>
<dbReference type="InterPro" id="IPR023347">
    <property type="entry name" value="Lysozyme_dom_sf"/>
</dbReference>
<evidence type="ECO:0000313" key="4">
    <source>
        <dbReference type="Proteomes" id="UP000707245"/>
    </source>
</evidence>
<evidence type="ECO:0000256" key="2">
    <source>
        <dbReference type="ARBA" id="ARBA00022638"/>
    </source>
</evidence>
<evidence type="ECO:0000256" key="1">
    <source>
        <dbReference type="ARBA" id="ARBA00022529"/>
    </source>
</evidence>
<accession>A0ABR9FJM1</accession>
<dbReference type="Gene3D" id="1.10.530.40">
    <property type="match status" value="1"/>
</dbReference>
<sequence>MPLNPQVKAEVIKNIIKYEKKINHFYLDSQGYVTTGVGHMIKNKQAATLLPMNKVVNNQPGPPATPLEKQKEFETIAKQKRNYKAEWYKQFTTLIIKDVEITRQLDKHMDSFYRELCYSI</sequence>
<keyword evidence="2" id="KW-0081">Bacteriolytic enzyme</keyword>
<name>A0ABR9FJM1_9GAMM</name>
<dbReference type="SUPFAM" id="SSF53955">
    <property type="entry name" value="Lysozyme-like"/>
    <property type="match status" value="1"/>
</dbReference>